<sequence length="111" mass="13089">MNKHFEKNDLDVTYSRWNVGSGTEYVLPPLSLDKKLMILKIKDGEYTRIDFKLFEFNDLLIFHDLLSDQKYGFDIDDIGLDKIYIRVQNGKGAIWTRLPLKPSDDLLKHFH</sequence>
<dbReference type="Proteomes" id="UP000007487">
    <property type="component" value="Chromosome"/>
</dbReference>
<dbReference type="RefSeq" id="WP_013620504.1">
    <property type="nucleotide sequence ID" value="NC_015167.1"/>
</dbReference>
<dbReference type="HOGENOM" id="CLU_2153830_0_0_10"/>
<evidence type="ECO:0000313" key="2">
    <source>
        <dbReference type="Proteomes" id="UP000007487"/>
    </source>
</evidence>
<organism evidence="1 2">
    <name type="scientific">Cellulophaga lytica (strain ATCC 23178 / DSM 7489 / JCM 8516 / NBRC 14961 / NCIMB 1423 / VKM B-1433 / Cy l20)</name>
    <dbReference type="NCBI Taxonomy" id="867900"/>
    <lineage>
        <taxon>Bacteria</taxon>
        <taxon>Pseudomonadati</taxon>
        <taxon>Bacteroidota</taxon>
        <taxon>Flavobacteriia</taxon>
        <taxon>Flavobacteriales</taxon>
        <taxon>Flavobacteriaceae</taxon>
        <taxon>Cellulophaga</taxon>
    </lineage>
</organism>
<dbReference type="KEGG" id="cly:Celly_0925"/>
<reference evidence="1" key="1">
    <citation type="journal article" date="2011" name="Stand. Genomic Sci.">
        <title>Complete genome sequence of Cellulophaga lytica type strain (LIM- 21).</title>
        <authorList>
            <person name="Pati A."/>
            <person name="Abt B."/>
            <person name="Teshima H."/>
            <person name="Nolan M."/>
            <person name="Lapidus A."/>
            <person name="Lucas S."/>
            <person name="Hammon N."/>
            <person name="Deshpande S."/>
            <person name="Cheng J.F."/>
            <person name="Tapia R."/>
            <person name="Han C."/>
            <person name="Goodwin L."/>
            <person name="Pitluck S."/>
            <person name="Liolios K."/>
            <person name="Pagani I."/>
            <person name="Mavromatis K."/>
            <person name="Ovchinikova G."/>
            <person name="Chen A."/>
            <person name="Palaniappan K."/>
            <person name="Land M."/>
            <person name="Hauser L."/>
            <person name="Jeffries C.D."/>
            <person name="Detter J.C."/>
            <person name="Brambilla E.M."/>
            <person name="Kannan K.P."/>
            <person name="Rohde M."/>
            <person name="Spring S."/>
            <person name="Goker M."/>
            <person name="Woyke T."/>
            <person name="Bristow J."/>
            <person name="Eisen J.A."/>
            <person name="Markowitz V."/>
            <person name="Hugenholtz P."/>
            <person name="Kyrpides N.C."/>
            <person name="Klenk H.P."/>
            <person name="Ivanova N."/>
        </authorList>
    </citation>
    <scope>NUCLEOTIDE SEQUENCE [LARGE SCALE GENOMIC DNA]</scope>
    <source>
        <strain evidence="1">DSM 7489</strain>
    </source>
</reference>
<name>F0RDK8_CELLC</name>
<evidence type="ECO:0000313" key="1">
    <source>
        <dbReference type="EMBL" id="ADY28756.1"/>
    </source>
</evidence>
<dbReference type="OrthoDB" id="9998779at2"/>
<dbReference type="AlphaFoldDB" id="F0RDK8"/>
<protein>
    <submittedName>
        <fullName evidence="1">Uncharacterized protein</fullName>
    </submittedName>
</protein>
<accession>F0RDK8</accession>
<proteinExistence type="predicted"/>
<gene>
    <name evidence="1" type="ordered locus">Celly_0925</name>
</gene>
<keyword evidence="2" id="KW-1185">Reference proteome</keyword>
<dbReference type="EMBL" id="CP002534">
    <property type="protein sequence ID" value="ADY28756.1"/>
    <property type="molecule type" value="Genomic_DNA"/>
</dbReference>